<keyword evidence="2" id="KW-1185">Reference proteome</keyword>
<organism evidence="1 2">
    <name type="scientific">Hirsutella minnesotensis 3608</name>
    <dbReference type="NCBI Taxonomy" id="1043627"/>
    <lineage>
        <taxon>Eukaryota</taxon>
        <taxon>Fungi</taxon>
        <taxon>Dikarya</taxon>
        <taxon>Ascomycota</taxon>
        <taxon>Pezizomycotina</taxon>
        <taxon>Sordariomycetes</taxon>
        <taxon>Hypocreomycetidae</taxon>
        <taxon>Hypocreales</taxon>
        <taxon>Ophiocordycipitaceae</taxon>
        <taxon>Hirsutella</taxon>
    </lineage>
</organism>
<name>A0A0F7ZKY8_9HYPO</name>
<evidence type="ECO:0000313" key="1">
    <source>
        <dbReference type="EMBL" id="KJZ75786.1"/>
    </source>
</evidence>
<protein>
    <submittedName>
        <fullName evidence="1">Uncharacterized protein</fullName>
    </submittedName>
</protein>
<dbReference type="Proteomes" id="UP000054481">
    <property type="component" value="Unassembled WGS sequence"/>
</dbReference>
<proteinExistence type="predicted"/>
<dbReference type="AlphaFoldDB" id="A0A0F7ZKY8"/>
<dbReference type="EMBL" id="KQ030515">
    <property type="protein sequence ID" value="KJZ75786.1"/>
    <property type="molecule type" value="Genomic_DNA"/>
</dbReference>
<evidence type="ECO:0000313" key="2">
    <source>
        <dbReference type="Proteomes" id="UP000054481"/>
    </source>
</evidence>
<dbReference type="OrthoDB" id="5124663at2759"/>
<gene>
    <name evidence="1" type="ORF">HIM_04943</name>
</gene>
<sequence>MLKTATISRLGRYILPLSKPCSRFASTATRWTGRADGDGRNFIFMKRWRPMDVEFFTKNGQLITSPENARFLHTYDIEPDNGRMLRFPTTDKYALQVCKDYSCNVAFSPKHVLPGHHLQYFDPRGHPEAAAYRIKYARMKRQEPLWMIIMSTNVCKSCVRHTASSRLRKAISLELKKRGYNLAPGLAPDKEIRGTLWITIRDPQLVARLPPERFAEALVTAMERQYGRPRRQQEADALIPNTIGASS</sequence>
<accession>A0A0F7ZKY8</accession>
<reference evidence="1 2" key="1">
    <citation type="journal article" date="2014" name="Genome Biol. Evol.">
        <title>Comparative genomics and transcriptomics analyses reveal divergent lifestyle features of nematode endoparasitic fungus Hirsutella minnesotensis.</title>
        <authorList>
            <person name="Lai Y."/>
            <person name="Liu K."/>
            <person name="Zhang X."/>
            <person name="Zhang X."/>
            <person name="Li K."/>
            <person name="Wang N."/>
            <person name="Shu C."/>
            <person name="Wu Y."/>
            <person name="Wang C."/>
            <person name="Bushley K.E."/>
            <person name="Xiang M."/>
            <person name="Liu X."/>
        </authorList>
    </citation>
    <scope>NUCLEOTIDE SEQUENCE [LARGE SCALE GENOMIC DNA]</scope>
    <source>
        <strain evidence="1 2">3608</strain>
    </source>
</reference>